<evidence type="ECO:0000313" key="3">
    <source>
        <dbReference type="EMBL" id="OMF53759.1"/>
    </source>
</evidence>
<dbReference type="Gene3D" id="3.40.190.10">
    <property type="entry name" value="Periplasmic binding protein-like II"/>
    <property type="match status" value="2"/>
</dbReference>
<feature type="chain" id="PRO_5038902064" evidence="1">
    <location>
        <begin position="31"/>
        <end position="351"/>
    </location>
</feature>
<proteinExistence type="predicted"/>
<dbReference type="EMBL" id="MRTP01000004">
    <property type="protein sequence ID" value="OMF53759.1"/>
    <property type="molecule type" value="Genomic_DNA"/>
</dbReference>
<dbReference type="RefSeq" id="WP_076171490.1">
    <property type="nucleotide sequence ID" value="NZ_MRTP01000004.1"/>
</dbReference>
<dbReference type="PROSITE" id="PS51257">
    <property type="entry name" value="PROKAR_LIPOPROTEIN"/>
    <property type="match status" value="1"/>
</dbReference>
<dbReference type="GO" id="GO:0016740">
    <property type="term" value="F:transferase activity"/>
    <property type="evidence" value="ECO:0007669"/>
    <property type="project" value="UniProtKB-KW"/>
</dbReference>
<evidence type="ECO:0000313" key="4">
    <source>
        <dbReference type="Proteomes" id="UP000187172"/>
    </source>
</evidence>
<dbReference type="GO" id="GO:0009228">
    <property type="term" value="P:thiamine biosynthetic process"/>
    <property type="evidence" value="ECO:0007669"/>
    <property type="project" value="InterPro"/>
</dbReference>
<sequence>MATKMTANKRSVKKMMALSLCAVLMTGMLAACSGKTAAPETASSGEKTGTASAEPKLEKSTLVLNWFAEPEHGGNFAAVQQGFYKDAGLDMTLTPGGPQVSSTQIVASGKADFGIANGDDILVARQEGIPIVAIAASFQKSPQVLIYHKEAGIQDFSNLNGHAVYVAPTASFWLYMKSKYELDQVKELKYTGSLVNFVNDPNALTQGYITSEPYTLEKQGVNVGTLLIADSGYNLYANVYFTTEKMIKEHPDKVKAFVEATVKGWDYYKSHAEEINPAIHEQNPDMDLDMMKYSAEKEMDLVFSGDAAEQGVGTMTKERWEEVQKQLIEVGVLKEAEPVANVFTTEFLPAK</sequence>
<accession>A0A1R1EPQ7</accession>
<reference evidence="3 4" key="1">
    <citation type="submission" date="2016-11" db="EMBL/GenBank/DDBJ databases">
        <title>Paenibacillus species isolates.</title>
        <authorList>
            <person name="Beno S.M."/>
        </authorList>
    </citation>
    <scope>NUCLEOTIDE SEQUENCE [LARGE SCALE GENOMIC DNA]</scope>
    <source>
        <strain evidence="3 4">FSL R5-0378</strain>
    </source>
</reference>
<dbReference type="InterPro" id="IPR027939">
    <property type="entry name" value="NMT1/THI5"/>
</dbReference>
<keyword evidence="3" id="KW-0808">Transferase</keyword>
<dbReference type="InterPro" id="IPR015168">
    <property type="entry name" value="SsuA/THI5"/>
</dbReference>
<dbReference type="SUPFAM" id="SSF53850">
    <property type="entry name" value="Periplasmic binding protein-like II"/>
    <property type="match status" value="1"/>
</dbReference>
<feature type="domain" description="SsuA/THI5-like" evidence="2">
    <location>
        <begin position="70"/>
        <end position="274"/>
    </location>
</feature>
<evidence type="ECO:0000259" key="2">
    <source>
        <dbReference type="Pfam" id="PF09084"/>
    </source>
</evidence>
<keyword evidence="1" id="KW-0732">Signal</keyword>
<gene>
    <name evidence="3" type="ORF">BK138_18245</name>
</gene>
<feature type="signal peptide" evidence="1">
    <location>
        <begin position="1"/>
        <end position="30"/>
    </location>
</feature>
<evidence type="ECO:0000256" key="1">
    <source>
        <dbReference type="SAM" id="SignalP"/>
    </source>
</evidence>
<comment type="caution">
    <text evidence="3">The sequence shown here is derived from an EMBL/GenBank/DDBJ whole genome shotgun (WGS) entry which is preliminary data.</text>
</comment>
<dbReference type="Pfam" id="PF09084">
    <property type="entry name" value="NMT1"/>
    <property type="match status" value="1"/>
</dbReference>
<dbReference type="STRING" id="297318.BK138_18245"/>
<name>A0A1R1EPQ7_9BACL</name>
<dbReference type="Proteomes" id="UP000187172">
    <property type="component" value="Unassembled WGS sequence"/>
</dbReference>
<dbReference type="PANTHER" id="PTHR31528">
    <property type="entry name" value="4-AMINO-5-HYDROXYMETHYL-2-METHYLPYRIMIDINE PHOSPHATE SYNTHASE THI11-RELATED"/>
    <property type="match status" value="1"/>
</dbReference>
<protein>
    <submittedName>
        <fullName evidence="3">Myristoyl transferase</fullName>
    </submittedName>
</protein>
<dbReference type="PANTHER" id="PTHR31528:SF3">
    <property type="entry name" value="THIAMINE BIOSYNTHESIS PROTEIN HI_0357-RELATED"/>
    <property type="match status" value="1"/>
</dbReference>
<dbReference type="AlphaFoldDB" id="A0A1R1EPQ7"/>
<organism evidence="3 4">
    <name type="scientific">Paenibacillus rhizosphaerae</name>
    <dbReference type="NCBI Taxonomy" id="297318"/>
    <lineage>
        <taxon>Bacteria</taxon>
        <taxon>Bacillati</taxon>
        <taxon>Bacillota</taxon>
        <taxon>Bacilli</taxon>
        <taxon>Bacillales</taxon>
        <taxon>Paenibacillaceae</taxon>
        <taxon>Paenibacillus</taxon>
    </lineage>
</organism>
<keyword evidence="4" id="KW-1185">Reference proteome</keyword>